<organism evidence="2 3">
    <name type="scientific">Parascaris equorum</name>
    <name type="common">Equine roundworm</name>
    <dbReference type="NCBI Taxonomy" id="6256"/>
    <lineage>
        <taxon>Eukaryota</taxon>
        <taxon>Metazoa</taxon>
        <taxon>Ecdysozoa</taxon>
        <taxon>Nematoda</taxon>
        <taxon>Chromadorea</taxon>
        <taxon>Rhabditida</taxon>
        <taxon>Spirurina</taxon>
        <taxon>Ascaridomorpha</taxon>
        <taxon>Ascaridoidea</taxon>
        <taxon>Ascarididae</taxon>
        <taxon>Parascaris</taxon>
    </lineage>
</organism>
<keyword evidence="1" id="KW-0732">Signal</keyword>
<evidence type="ECO:0000256" key="1">
    <source>
        <dbReference type="SAM" id="SignalP"/>
    </source>
</evidence>
<name>A0A914RPS3_PAREQ</name>
<reference evidence="3" key="1">
    <citation type="submission" date="2022-11" db="UniProtKB">
        <authorList>
            <consortium name="WormBaseParasite"/>
        </authorList>
    </citation>
    <scope>IDENTIFICATION</scope>
</reference>
<accession>A0A914RPS3</accession>
<proteinExistence type="predicted"/>
<dbReference type="Proteomes" id="UP000887564">
    <property type="component" value="Unplaced"/>
</dbReference>
<keyword evidence="2" id="KW-1185">Reference proteome</keyword>
<protein>
    <submittedName>
        <fullName evidence="3">Uncharacterized protein</fullName>
    </submittedName>
</protein>
<dbReference type="AlphaFoldDB" id="A0A914RPS3"/>
<evidence type="ECO:0000313" key="3">
    <source>
        <dbReference type="WBParaSite" id="PEQ_0000682801-mRNA-1"/>
    </source>
</evidence>
<feature type="chain" id="PRO_5037495196" evidence="1">
    <location>
        <begin position="22"/>
        <end position="132"/>
    </location>
</feature>
<sequence length="132" mass="14982">MMGLVKAVACLLRVEHLGVYATCSIGESSSVIRIEPFEAGMAPALVMNATPQVVEFAQKGSKSMKRLEPWESCMFTWTDVTRDRELEWKSGSVTHSDGLFMNIFDSYKSSQPNNIHYYWVGDVFLFREAFKN</sequence>
<dbReference type="WBParaSite" id="PEQ_0000682801-mRNA-1">
    <property type="protein sequence ID" value="PEQ_0000682801-mRNA-1"/>
    <property type="gene ID" value="PEQ_0000682801"/>
</dbReference>
<evidence type="ECO:0000313" key="2">
    <source>
        <dbReference type="Proteomes" id="UP000887564"/>
    </source>
</evidence>
<feature type="signal peptide" evidence="1">
    <location>
        <begin position="1"/>
        <end position="21"/>
    </location>
</feature>